<gene>
    <name evidence="11" type="ORF">GOP47_0010638</name>
</gene>
<keyword evidence="10" id="KW-0732">Signal</keyword>
<evidence type="ECO:0000256" key="10">
    <source>
        <dbReference type="SAM" id="SignalP"/>
    </source>
</evidence>
<dbReference type="Proteomes" id="UP000886520">
    <property type="component" value="Chromosome 10"/>
</dbReference>
<dbReference type="GO" id="GO:0098553">
    <property type="term" value="C:lumenal side of endoplasmic reticulum membrane"/>
    <property type="evidence" value="ECO:0007669"/>
    <property type="project" value="TreeGrafter"/>
</dbReference>
<comment type="similarity">
    <text evidence="2">Belongs to the peptidase A22B family.</text>
</comment>
<feature type="transmembrane region" description="Helical" evidence="9">
    <location>
        <begin position="186"/>
        <end position="210"/>
    </location>
</feature>
<evidence type="ECO:0000256" key="8">
    <source>
        <dbReference type="SAM" id="MobiDB-lite"/>
    </source>
</evidence>
<keyword evidence="4" id="KW-0378">Hydrolase</keyword>
<evidence type="ECO:0000256" key="7">
    <source>
        <dbReference type="ARBA" id="ARBA00023136"/>
    </source>
</evidence>
<dbReference type="EMBL" id="JABFUD020000010">
    <property type="protein sequence ID" value="KAI5074677.1"/>
    <property type="molecule type" value="Genomic_DNA"/>
</dbReference>
<dbReference type="PANTHER" id="PTHR12174:SF23">
    <property type="entry name" value="MINOR HISTOCOMPATIBILITY ANTIGEN H13"/>
    <property type="match status" value="1"/>
</dbReference>
<evidence type="ECO:0000313" key="12">
    <source>
        <dbReference type="Proteomes" id="UP000886520"/>
    </source>
</evidence>
<evidence type="ECO:0000256" key="5">
    <source>
        <dbReference type="ARBA" id="ARBA00022824"/>
    </source>
</evidence>
<evidence type="ECO:0000256" key="2">
    <source>
        <dbReference type="ARBA" id="ARBA00006859"/>
    </source>
</evidence>
<name>A0A9D4ZHZ3_ADICA</name>
<comment type="subcellular location">
    <subcellularLocation>
        <location evidence="1">Endoplasmic reticulum membrane</location>
        <topology evidence="1">Multi-pass membrane protein</topology>
    </subcellularLocation>
</comment>
<dbReference type="GO" id="GO:0033619">
    <property type="term" value="P:membrane protein proteolysis"/>
    <property type="evidence" value="ECO:0007669"/>
    <property type="project" value="TreeGrafter"/>
</dbReference>
<comment type="caution">
    <text evidence="11">The sequence shown here is derived from an EMBL/GenBank/DDBJ whole genome shotgun (WGS) entry which is preliminary data.</text>
</comment>
<feature type="transmembrane region" description="Helical" evidence="9">
    <location>
        <begin position="289"/>
        <end position="307"/>
    </location>
</feature>
<sequence length="348" mass="38188">MASALQLASFALFGLSIAPLFIPVDPNWNCVLTACLAVFVGCKRSVKDAPPSETISKEHAIRFPFIGSAVLFSLFLVFKFLPKELVNRILAAYFFCLGVLAFSATILPYLEPILPKKFKESCLTINVPFIQSIQLSIAEMLAAVPAIGFCSLYVWKKHWLANNILGLAFSIEGIELISLGTFKIGAILLVGLFFYDIFWVFCTPVMVSVAKSFDAPIKLLFPTSIAERPFSMLGLGDIVIPGIFVALALRFDVSRGKGSNYFRSAFAGYVAGLGITIVIMNWFQAAQPALLYIVPGVLGFLAIHSIIKGETKELLSFDESTSAQEQKSVDSQKDQKVENDTKIDQKQD</sequence>
<evidence type="ECO:0008006" key="13">
    <source>
        <dbReference type="Google" id="ProtNLM"/>
    </source>
</evidence>
<feature type="transmembrane region" description="Helical" evidence="9">
    <location>
        <begin position="90"/>
        <end position="110"/>
    </location>
</feature>
<evidence type="ECO:0000313" key="11">
    <source>
        <dbReference type="EMBL" id="KAI5074677.1"/>
    </source>
</evidence>
<dbReference type="GO" id="GO:0098554">
    <property type="term" value="C:cytoplasmic side of endoplasmic reticulum membrane"/>
    <property type="evidence" value="ECO:0007669"/>
    <property type="project" value="TreeGrafter"/>
</dbReference>
<dbReference type="OrthoDB" id="29661at2759"/>
<feature type="transmembrane region" description="Helical" evidence="9">
    <location>
        <begin position="230"/>
        <end position="249"/>
    </location>
</feature>
<keyword evidence="3 9" id="KW-0812">Transmembrane</keyword>
<organism evidence="11 12">
    <name type="scientific">Adiantum capillus-veneris</name>
    <name type="common">Maidenhair fern</name>
    <dbReference type="NCBI Taxonomy" id="13818"/>
    <lineage>
        <taxon>Eukaryota</taxon>
        <taxon>Viridiplantae</taxon>
        <taxon>Streptophyta</taxon>
        <taxon>Embryophyta</taxon>
        <taxon>Tracheophyta</taxon>
        <taxon>Polypodiopsida</taxon>
        <taxon>Polypodiidae</taxon>
        <taxon>Polypodiales</taxon>
        <taxon>Pteridineae</taxon>
        <taxon>Pteridaceae</taxon>
        <taxon>Vittarioideae</taxon>
        <taxon>Adiantum</taxon>
    </lineage>
</organism>
<dbReference type="GO" id="GO:0006465">
    <property type="term" value="P:signal peptide processing"/>
    <property type="evidence" value="ECO:0007669"/>
    <property type="project" value="TreeGrafter"/>
</dbReference>
<feature type="chain" id="PRO_5039197226" description="Signal peptide peptidase" evidence="10">
    <location>
        <begin position="27"/>
        <end position="348"/>
    </location>
</feature>
<dbReference type="InterPro" id="IPR007369">
    <property type="entry name" value="Peptidase_A22B_SPP"/>
</dbReference>
<dbReference type="PANTHER" id="PTHR12174">
    <property type="entry name" value="SIGNAL PEPTIDE PEPTIDASE"/>
    <property type="match status" value="1"/>
</dbReference>
<keyword evidence="7 9" id="KW-0472">Membrane</keyword>
<evidence type="ECO:0000256" key="9">
    <source>
        <dbReference type="SAM" id="Phobius"/>
    </source>
</evidence>
<evidence type="ECO:0000256" key="1">
    <source>
        <dbReference type="ARBA" id="ARBA00004477"/>
    </source>
</evidence>
<feature type="transmembrane region" description="Helical" evidence="9">
    <location>
        <begin position="60"/>
        <end position="78"/>
    </location>
</feature>
<accession>A0A9D4ZHZ3</accession>
<feature type="region of interest" description="Disordered" evidence="8">
    <location>
        <begin position="323"/>
        <end position="348"/>
    </location>
</feature>
<dbReference type="InterPro" id="IPR006639">
    <property type="entry name" value="Preselin/SPP"/>
</dbReference>
<keyword evidence="6 9" id="KW-1133">Transmembrane helix</keyword>
<feature type="transmembrane region" description="Helical" evidence="9">
    <location>
        <begin position="261"/>
        <end position="283"/>
    </location>
</feature>
<keyword evidence="12" id="KW-1185">Reference proteome</keyword>
<evidence type="ECO:0000256" key="6">
    <source>
        <dbReference type="ARBA" id="ARBA00022989"/>
    </source>
</evidence>
<dbReference type="SMART" id="SM00730">
    <property type="entry name" value="PSN"/>
    <property type="match status" value="1"/>
</dbReference>
<protein>
    <recommendedName>
        <fullName evidence="13">Signal peptide peptidase</fullName>
    </recommendedName>
</protein>
<evidence type="ECO:0000256" key="3">
    <source>
        <dbReference type="ARBA" id="ARBA00022692"/>
    </source>
</evidence>
<feature type="compositionally biased region" description="Basic and acidic residues" evidence="8">
    <location>
        <begin position="327"/>
        <end position="348"/>
    </location>
</feature>
<dbReference type="AlphaFoldDB" id="A0A9D4ZHZ3"/>
<feature type="signal peptide" evidence="10">
    <location>
        <begin position="1"/>
        <end position="26"/>
    </location>
</feature>
<reference evidence="11" key="1">
    <citation type="submission" date="2021-01" db="EMBL/GenBank/DDBJ databases">
        <title>Adiantum capillus-veneris genome.</title>
        <authorList>
            <person name="Fang Y."/>
            <person name="Liao Q."/>
        </authorList>
    </citation>
    <scope>NUCLEOTIDE SEQUENCE</scope>
    <source>
        <strain evidence="11">H3</strain>
        <tissue evidence="11">Leaf</tissue>
    </source>
</reference>
<dbReference type="GO" id="GO:0042500">
    <property type="term" value="F:aspartic endopeptidase activity, intramembrane cleaving"/>
    <property type="evidence" value="ECO:0007669"/>
    <property type="project" value="InterPro"/>
</dbReference>
<feature type="transmembrane region" description="Helical" evidence="9">
    <location>
        <begin position="130"/>
        <end position="155"/>
    </location>
</feature>
<keyword evidence="5" id="KW-0256">Endoplasmic reticulum</keyword>
<evidence type="ECO:0000256" key="4">
    <source>
        <dbReference type="ARBA" id="ARBA00022801"/>
    </source>
</evidence>
<dbReference type="Pfam" id="PF04258">
    <property type="entry name" value="Peptidase_A22B"/>
    <property type="match status" value="1"/>
</dbReference>
<proteinExistence type="inferred from homology"/>